<dbReference type="InterPro" id="IPR051696">
    <property type="entry name" value="DENN_Domain_GEFs"/>
</dbReference>
<sequence>MDSSESPKPVDNSVNVPGIAVSPSLHSLVTQVRKGYDDVLKDTVSSKLRLGVSSLVQEVRSLNRSYREMGSGTIFGEDLPEHSSQEINEDDWAFQLDTGQTGAILDESWWLKERDVRDAVLEVTLSTCTLCPNCRTMIYDEEIMAGWKVYNDSLLVMLTVSNNLIFFKVDDQNLNTICPHCYADEESSGNLERKGTPHIIGNFIYKTPNISVAFVSPLVLRRELETLLAADRQALKSHPVIYWNLIYYLRRLALPTYLYSWISPRYHIRCVYDRPFEHTGSTPLYFLNPNHQSVQDNKLFAAIQTLVNESRRVTDNGQISIGSHFPIFRYVTVYNIKFEIQSSHFLEFFFQGYSIFKHGFVWSKSDA</sequence>
<dbReference type="PANTHER" id="PTHR12296">
    <property type="entry name" value="DENN DOMAIN-CONTAINING PROTEIN 4"/>
    <property type="match status" value="1"/>
</dbReference>
<dbReference type="GO" id="GO:0032483">
    <property type="term" value="P:regulation of Rab protein signal transduction"/>
    <property type="evidence" value="ECO:0007669"/>
    <property type="project" value="TreeGrafter"/>
</dbReference>
<reference evidence="2" key="1">
    <citation type="submission" date="2016-11" db="UniProtKB">
        <authorList>
            <consortium name="WormBaseParasite"/>
        </authorList>
    </citation>
    <scope>IDENTIFICATION</scope>
</reference>
<dbReference type="WBParaSite" id="Hba_20272">
    <property type="protein sequence ID" value="Hba_20272"/>
    <property type="gene ID" value="Hba_20272"/>
</dbReference>
<keyword evidence="1" id="KW-1185">Reference proteome</keyword>
<dbReference type="Proteomes" id="UP000095283">
    <property type="component" value="Unplaced"/>
</dbReference>
<dbReference type="PANTHER" id="PTHR12296:SF30">
    <property type="entry name" value="DENN DOMAIN-CONTAINING PROTEIN CRAG"/>
    <property type="match status" value="1"/>
</dbReference>
<protein>
    <submittedName>
        <fullName evidence="2">Autophagy protein 5</fullName>
    </submittedName>
</protein>
<accession>A0A1I7XSG7</accession>
<name>A0A1I7XSG7_HETBA</name>
<dbReference type="GO" id="GO:0005085">
    <property type="term" value="F:guanyl-nucleotide exchange factor activity"/>
    <property type="evidence" value="ECO:0007669"/>
    <property type="project" value="UniProtKB-ARBA"/>
</dbReference>
<evidence type="ECO:0000313" key="1">
    <source>
        <dbReference type="Proteomes" id="UP000095283"/>
    </source>
</evidence>
<evidence type="ECO:0000313" key="2">
    <source>
        <dbReference type="WBParaSite" id="Hba_20272"/>
    </source>
</evidence>
<dbReference type="GO" id="GO:0031410">
    <property type="term" value="C:cytoplasmic vesicle"/>
    <property type="evidence" value="ECO:0007669"/>
    <property type="project" value="TreeGrafter"/>
</dbReference>
<dbReference type="AlphaFoldDB" id="A0A1I7XSG7"/>
<organism evidence="1 2">
    <name type="scientific">Heterorhabditis bacteriophora</name>
    <name type="common">Entomopathogenic nematode worm</name>
    <dbReference type="NCBI Taxonomy" id="37862"/>
    <lineage>
        <taxon>Eukaryota</taxon>
        <taxon>Metazoa</taxon>
        <taxon>Ecdysozoa</taxon>
        <taxon>Nematoda</taxon>
        <taxon>Chromadorea</taxon>
        <taxon>Rhabditida</taxon>
        <taxon>Rhabditina</taxon>
        <taxon>Rhabditomorpha</taxon>
        <taxon>Strongyloidea</taxon>
        <taxon>Heterorhabditidae</taxon>
        <taxon>Heterorhabditis</taxon>
    </lineage>
</organism>
<proteinExistence type="predicted"/>